<feature type="region of interest" description="Disordered" evidence="1">
    <location>
        <begin position="1901"/>
        <end position="1922"/>
    </location>
</feature>
<dbReference type="PANTHER" id="PTHR13650:SF0">
    <property type="entry name" value="SPATACSIN"/>
    <property type="match status" value="1"/>
</dbReference>
<accession>A0ABM5EX42</accession>
<dbReference type="InterPro" id="IPR028103">
    <property type="entry name" value="Spatacsin"/>
</dbReference>
<sequence length="2405" mass="275399">MAEALQVFLLPLRSPPGRIVGAKLSSGQRALAVVLETELFLTGLTSAQQDPLRGFSLPGAWEDFTWENVEFDDPVVDNLKLLAVSKTRELFMYEVILDVGNCDVTLLQSCSEDRLKRLIMSKNTSLSSISSMRVLSFKNGKVFLLLNNFIIVHLAFGGRELETEKLELCFLLNLSQQTLERVVDATFCRGVLFLLDKSGWIYFFSAMDGAYLACVDVSLYLTQEQEKNDVDIPSPLTLLNVSHDLSVAVIANSSNCVAAIDLHLYFRQYPDHLFCKTNFNSYPIEQWEGTEEDDLRSSDCDMELLQYGFWADRSWKKYLSALHNTTKGCYSSNLIPDVYFPWYQYVLHLEHHDCKTREAFNSFFLQDSAYGLSSSREKGNKIKGDRQWKTIHLEFLKDCVEFECKSVTGFSALFTILSESKGLVIVLWDLETQDIICSCVGKNSSFLECSREEQLCGIFSERGISLLLFRLTQEEFLNRLIIHGSAGTVDSLCRLNGWGRCSIPVHALEAGLENHQLDTVDFFLKNKENLFSLSVCTLQEQPASIVSNFYLKSVEELRPALDLLYMAIQENDLEVQTKHFSEQLLNLTLSFLNKQLCELFIHIEELDENLDRCVDILTCYTSKLRMFMIKFPLKPSSVTSSCCVLEEDVPQIEQSQMWEKSEVEQIISEAILKNKLPEAQTFCRLACKPGANLEELTQIGLDLVYKSLLKDDIEKASKLLRNLGFSVMEQLHRICFYVTDKHLCDILVNMLQEKNYFSEMEKEMIDFVHQVENVYSQTFQEEEKSTAQSRSWQREQDTSIHNAALDTLFNCEEDRIHERKHRIMLNWAHQWDQVTREMILLPRQHPQEFKSHNPLVVWMYLSSWHDWGNISSWIAECQPQGRSTNWPQLTLEAIYETILCSRYMQNEILDNLARKGIFMPAELEQIECLLQRLTFIGGVMQNPQPLPKPQSIGDLDMHHCFILYCVEHGLDYLLYMYLDCYSLYSSDSPVLNNKALHEAHPWFEFLVQCRNIAGYPGDIKRIFQASLANAQVLIPSNQASVSTMLLEGRTLLALATTMFTPGGIDQVVNNGNGGKKVDAQLYRMALVPYPKLKAALFPQYASYGILPFDVSLYHLVQSLAPFDPTKLFGWHSTNTLAFPDVFSDLPHFSHSSVVNKYAEIQHLDFYYYLHHQRPSFAFGTFLVHQLAKSKNPKQLIQQAGNGAYFLALSFFYVPSIAAACVCFLELLGFDSLKLRVDIKAANIILSFMSRRDEPQHNSIRQSLVDKLTELANGEKTAAAELLVCLEEAVWEKIEHQGIKKSSSDARKQWSLVVHFCRLHNIKLSMSYLKMCARANEWLQFITVAEMYSYQPAEINLIFQDFPHPLQDHLRLAFQIFQAPDTRLEDQCSSPHLLGCEHRQSMNNLFHILLQCQHHPHPWRYLLGETVKHHAPVLSILAACFQDAHIIHCLCVWIITSLDSFTTAEVTNHIEDSLETHEWNLQDLATFWQMLLRRQKNRTLLYGFQLFLKDSPLKMMLEVYELCMTYKNYSEAQTKLLAFQASLSRLEASHEVPHSILSVPWLELQASFLIEQMLQQCRTQYELGKLLRLFADTDIVLPHGPNMKKMSALSCILKDSSISIDPALLRNYTHENFQTECRRILKQLQERCSFSMARAVAELAELPVDNVVIQEVLQNIHLLKQIDHWSQKRTRIEFWKKCHENYVRNGISNQAASNFFSAQADFVSESLDDNRTSSILERQLLLTLAGHWLARAHPVPLNDLEQIEKEIWLCRIIQQTLSHSTGQANHTAVSGELSFDSLVKEFSFSKIAALNMHKYLELESLPSQGAVQTTLSDAETESLSFLIGRLLDEGNVHEASRVCQYFKFYSRDVSLVLHCRALAAGETPLSLFHPEIQVLIAAQKREENKEKNGEEAPKKRPHSSSGMEYFSSVGDLCSDSEVVGSLQTLIAECVHGRNYCRQMLCLYELSKEIGCSFSEISAHDSEQLLRMILSSQQPDRCKKAQAFINTQGLDPEIVAELVADEITQELLTPLQGHKHILNPAEERNVFLQLAKLCHDHTLVGMKLLDKISTIPHGELACTTELLILAHNCFSLTCHMEGITRVLQAARLLTDEHLAPSGEYGLVVRLLTGIGRYNEMTYIFDLLHEKHYFEVLMRKKLDTSGTLKTALLDYIKRCRPGDSEKHNMIALCFSMCREIGENHEAAANIQLKLIDSQPWEEYLQNVPSLKKLLMKALTLFIDAAESYSKDFCVHQSLRCKRLTKLITLQIHFLNTNNSTKLINLSRKSLLDCIMSLPRFYQAAIVAEAYAFIPDWAEVLYRQVIVNGDFSYLEEYKQRGLLKASTIEEIAQKCTQHKGNDPALKNLKKLLTYCDDIYVYYKLAYDNHFYDVVNMLLKDPQTGCCLNDLLVN</sequence>
<feature type="domain" description="Spatacsin C-terminal" evidence="2">
    <location>
        <begin position="2057"/>
        <end position="2346"/>
    </location>
</feature>
<dbReference type="GeneID" id="110089275"/>
<name>A0ABM5EX42_9SAUR</name>
<gene>
    <name evidence="4" type="primary">SPG11</name>
</gene>
<dbReference type="Pfam" id="PF14649">
    <property type="entry name" value="Spatacsin_C"/>
    <property type="match status" value="1"/>
</dbReference>
<evidence type="ECO:0000256" key="1">
    <source>
        <dbReference type="SAM" id="MobiDB-lite"/>
    </source>
</evidence>
<organism evidence="3 4">
    <name type="scientific">Pogona vitticeps</name>
    <name type="common">central bearded dragon</name>
    <dbReference type="NCBI Taxonomy" id="103695"/>
    <lineage>
        <taxon>Eukaryota</taxon>
        <taxon>Metazoa</taxon>
        <taxon>Chordata</taxon>
        <taxon>Craniata</taxon>
        <taxon>Vertebrata</taxon>
        <taxon>Euteleostomi</taxon>
        <taxon>Lepidosauria</taxon>
        <taxon>Squamata</taxon>
        <taxon>Bifurcata</taxon>
        <taxon>Unidentata</taxon>
        <taxon>Episquamata</taxon>
        <taxon>Toxicofera</taxon>
        <taxon>Iguania</taxon>
        <taxon>Acrodonta</taxon>
        <taxon>Agamidae</taxon>
        <taxon>Amphibolurinae</taxon>
        <taxon>Pogona</taxon>
    </lineage>
</organism>
<keyword evidence="3" id="KW-1185">Reference proteome</keyword>
<dbReference type="InterPro" id="IPR028107">
    <property type="entry name" value="Spatacsin_C_dom"/>
</dbReference>
<protein>
    <submittedName>
        <fullName evidence="4">Spatacsin isoform X1</fullName>
    </submittedName>
</protein>
<evidence type="ECO:0000259" key="2">
    <source>
        <dbReference type="Pfam" id="PF14649"/>
    </source>
</evidence>
<evidence type="ECO:0000313" key="4">
    <source>
        <dbReference type="RefSeq" id="XP_072837718.1"/>
    </source>
</evidence>
<dbReference type="RefSeq" id="XP_072837718.1">
    <property type="nucleotide sequence ID" value="XM_072981617.1"/>
</dbReference>
<dbReference type="Proteomes" id="UP001652642">
    <property type="component" value="Chromosome 12"/>
</dbReference>
<evidence type="ECO:0000313" key="3">
    <source>
        <dbReference type="Proteomes" id="UP001652642"/>
    </source>
</evidence>
<dbReference type="PANTHER" id="PTHR13650">
    <property type="entry name" value="SPATACSIN"/>
    <property type="match status" value="1"/>
</dbReference>
<proteinExistence type="predicted"/>
<feature type="compositionally biased region" description="Basic and acidic residues" evidence="1">
    <location>
        <begin position="1901"/>
        <end position="1913"/>
    </location>
</feature>
<reference evidence="4" key="1">
    <citation type="submission" date="2025-08" db="UniProtKB">
        <authorList>
            <consortium name="RefSeq"/>
        </authorList>
    </citation>
    <scope>IDENTIFICATION</scope>
</reference>